<dbReference type="InterPro" id="IPR052715">
    <property type="entry name" value="RAYT_transposase"/>
</dbReference>
<dbReference type="EMBL" id="JBHSGG010000011">
    <property type="protein sequence ID" value="MFC4727466.1"/>
    <property type="molecule type" value="Genomic_DNA"/>
</dbReference>
<protein>
    <submittedName>
        <fullName evidence="2">Transposase</fullName>
    </submittedName>
</protein>
<dbReference type="PANTHER" id="PTHR36966">
    <property type="entry name" value="REP-ASSOCIATED TYROSINE TRANSPOSASE"/>
    <property type="match status" value="1"/>
</dbReference>
<keyword evidence="3" id="KW-1185">Reference proteome</keyword>
<name>A0ABV9NJS0_9GAMM</name>
<dbReference type="InterPro" id="IPR036515">
    <property type="entry name" value="Transposase_17_sf"/>
</dbReference>
<evidence type="ECO:0000313" key="2">
    <source>
        <dbReference type="EMBL" id="MFC4727466.1"/>
    </source>
</evidence>
<dbReference type="Pfam" id="PF01797">
    <property type="entry name" value="Y1_Tnp"/>
    <property type="match status" value="1"/>
</dbReference>
<dbReference type="PANTHER" id="PTHR36966:SF1">
    <property type="entry name" value="REP-ASSOCIATED TYROSINE TRANSPOSASE"/>
    <property type="match status" value="1"/>
</dbReference>
<dbReference type="SMART" id="SM01321">
    <property type="entry name" value="Y1_Tnp"/>
    <property type="match status" value="1"/>
</dbReference>
<evidence type="ECO:0000313" key="3">
    <source>
        <dbReference type="Proteomes" id="UP001595892"/>
    </source>
</evidence>
<evidence type="ECO:0000259" key="1">
    <source>
        <dbReference type="SMART" id="SM01321"/>
    </source>
</evidence>
<reference evidence="3" key="1">
    <citation type="journal article" date="2019" name="Int. J. Syst. Evol. Microbiol.">
        <title>The Global Catalogue of Microorganisms (GCM) 10K type strain sequencing project: providing services to taxonomists for standard genome sequencing and annotation.</title>
        <authorList>
            <consortium name="The Broad Institute Genomics Platform"/>
            <consortium name="The Broad Institute Genome Sequencing Center for Infectious Disease"/>
            <person name="Wu L."/>
            <person name="Ma J."/>
        </authorList>
    </citation>
    <scope>NUCLEOTIDE SEQUENCE [LARGE SCALE GENOMIC DNA]</scope>
    <source>
        <strain evidence="3">CGMCC 1.13574</strain>
    </source>
</reference>
<gene>
    <name evidence="2" type="ORF">ACFO3Q_04680</name>
</gene>
<dbReference type="Gene3D" id="3.30.70.1290">
    <property type="entry name" value="Transposase IS200-like"/>
    <property type="match status" value="1"/>
</dbReference>
<accession>A0ABV9NJS0</accession>
<organism evidence="2 3">
    <name type="scientific">Coralloluteibacterium thermophilum</name>
    <dbReference type="NCBI Taxonomy" id="2707049"/>
    <lineage>
        <taxon>Bacteria</taxon>
        <taxon>Pseudomonadati</taxon>
        <taxon>Pseudomonadota</taxon>
        <taxon>Gammaproteobacteria</taxon>
        <taxon>Lysobacterales</taxon>
        <taxon>Lysobacteraceae</taxon>
        <taxon>Coralloluteibacterium</taxon>
    </lineage>
</organism>
<dbReference type="InterPro" id="IPR002686">
    <property type="entry name" value="Transposase_17"/>
</dbReference>
<dbReference type="SUPFAM" id="SSF143422">
    <property type="entry name" value="Transposase IS200-like"/>
    <property type="match status" value="1"/>
</dbReference>
<dbReference type="Proteomes" id="UP001595892">
    <property type="component" value="Unassembled WGS sequence"/>
</dbReference>
<proteinExistence type="predicted"/>
<dbReference type="NCBIfam" id="NF047646">
    <property type="entry name" value="REP_Tyr_transpos"/>
    <property type="match status" value="1"/>
</dbReference>
<feature type="domain" description="Transposase IS200-like" evidence="1">
    <location>
        <begin position="1"/>
        <end position="112"/>
    </location>
</feature>
<sequence>MYLLTAVVAGRHPVFADPTTAAGAARVLADRDTWLDARLLCWVLMPDHWHGLLVLGNGSTLAACMQRAKGRAARAVNRLRGTSGALWMPGYHDRALRREDDVRTVARYVVANPLRAGLVTRLGDYPYWDAVWLGGADGYAAGLGDG</sequence>
<comment type="caution">
    <text evidence="2">The sequence shown here is derived from an EMBL/GenBank/DDBJ whole genome shotgun (WGS) entry which is preliminary data.</text>
</comment>